<comment type="caution">
    <text evidence="2">The sequence shown here is derived from an EMBL/GenBank/DDBJ whole genome shotgun (WGS) entry which is preliminary data.</text>
</comment>
<gene>
    <name evidence="2" type="ORF">ATNIH1004_010085</name>
</gene>
<dbReference type="GeneID" id="54332787"/>
<dbReference type="VEuPathDB" id="FungiDB:EYZ11_000903"/>
<feature type="compositionally biased region" description="Low complexity" evidence="1">
    <location>
        <begin position="151"/>
        <end position="166"/>
    </location>
</feature>
<reference evidence="2 3" key="1">
    <citation type="submission" date="2019-08" db="EMBL/GenBank/DDBJ databases">
        <title>The genome sequence of a newly discovered highly antifungal drug resistant Aspergillus species, Aspergillus tanneri NIH 1004.</title>
        <authorList>
            <person name="Mounaud S."/>
            <person name="Singh I."/>
            <person name="Joardar V."/>
            <person name="Pakala S."/>
            <person name="Pakala S."/>
            <person name="Venepally P."/>
            <person name="Chung J.K."/>
            <person name="Losada L."/>
            <person name="Nierman W.C."/>
        </authorList>
    </citation>
    <scope>NUCLEOTIDE SEQUENCE [LARGE SCALE GENOMIC DNA]</scope>
    <source>
        <strain evidence="2 3">NIH1004</strain>
    </source>
</reference>
<proteinExistence type="predicted"/>
<evidence type="ECO:0000256" key="1">
    <source>
        <dbReference type="SAM" id="MobiDB-lite"/>
    </source>
</evidence>
<name>A0A5M9M8Z2_9EURO</name>
<dbReference type="RefSeq" id="XP_033422680.1">
    <property type="nucleotide sequence ID" value="XM_033574662.1"/>
</dbReference>
<sequence length="234" mass="26383">MLTPTACKIFRFCNESCHQRGLTIHFPYCIPSVSLRESKSLAVKPKCPTSARDQAISKIRRFGSHRAVNVTASYTFYLDPRNFTTFRMRLNSSANTVILFSLDSDIQYATIDTSSSMAAGFRGIQWLSPDRQEAICYVPAEAEAEPEAESSRSSPSPYQSQSQPQSRYVLVTPGREMLKSFIEKRITVRSGGGDGERFRSLELPDSELIEYAQGLLLTGYLGEAFMYVVEWVWK</sequence>
<feature type="region of interest" description="Disordered" evidence="1">
    <location>
        <begin position="145"/>
        <end position="166"/>
    </location>
</feature>
<dbReference type="EMBL" id="QUQM01000005">
    <property type="protein sequence ID" value="KAA8643318.1"/>
    <property type="molecule type" value="Genomic_DNA"/>
</dbReference>
<dbReference type="AlphaFoldDB" id="A0A5M9M8Z2"/>
<evidence type="ECO:0000313" key="2">
    <source>
        <dbReference type="EMBL" id="KAA8643318.1"/>
    </source>
</evidence>
<protein>
    <submittedName>
        <fullName evidence="2">Uncharacterized protein</fullName>
    </submittedName>
</protein>
<evidence type="ECO:0000313" key="3">
    <source>
        <dbReference type="Proteomes" id="UP000324241"/>
    </source>
</evidence>
<dbReference type="Proteomes" id="UP000324241">
    <property type="component" value="Unassembled WGS sequence"/>
</dbReference>
<accession>A0A5M9M8Z2</accession>
<organism evidence="2 3">
    <name type="scientific">Aspergillus tanneri</name>
    <dbReference type="NCBI Taxonomy" id="1220188"/>
    <lineage>
        <taxon>Eukaryota</taxon>
        <taxon>Fungi</taxon>
        <taxon>Dikarya</taxon>
        <taxon>Ascomycota</taxon>
        <taxon>Pezizomycotina</taxon>
        <taxon>Eurotiomycetes</taxon>
        <taxon>Eurotiomycetidae</taxon>
        <taxon>Eurotiales</taxon>
        <taxon>Aspergillaceae</taxon>
        <taxon>Aspergillus</taxon>
        <taxon>Aspergillus subgen. Circumdati</taxon>
    </lineage>
</organism>